<dbReference type="PRINTS" id="PR00390">
    <property type="entry name" value="PHPHLIPASEC"/>
</dbReference>
<organism evidence="10 11">
    <name type="scientific">Fusarium sarcochroum</name>
    <dbReference type="NCBI Taxonomy" id="1208366"/>
    <lineage>
        <taxon>Eukaryota</taxon>
        <taxon>Fungi</taxon>
        <taxon>Dikarya</taxon>
        <taxon>Ascomycota</taxon>
        <taxon>Pezizomycotina</taxon>
        <taxon>Sordariomycetes</taxon>
        <taxon>Hypocreomycetidae</taxon>
        <taxon>Hypocreales</taxon>
        <taxon>Nectriaceae</taxon>
        <taxon>Fusarium</taxon>
        <taxon>Fusarium lateritium species complex</taxon>
    </lineage>
</organism>
<dbReference type="Gene3D" id="1.10.238.10">
    <property type="entry name" value="EF-hand"/>
    <property type="match status" value="1"/>
</dbReference>
<reference evidence="10" key="2">
    <citation type="submission" date="2020-05" db="EMBL/GenBank/DDBJ databases">
        <authorList>
            <person name="Kim H.-S."/>
            <person name="Proctor R.H."/>
            <person name="Brown D.W."/>
        </authorList>
    </citation>
    <scope>NUCLEOTIDE SEQUENCE</scope>
    <source>
        <strain evidence="10">NRRL 20472</strain>
    </source>
</reference>
<evidence type="ECO:0000259" key="9">
    <source>
        <dbReference type="PROSITE" id="PS50008"/>
    </source>
</evidence>
<dbReference type="InterPro" id="IPR001192">
    <property type="entry name" value="PI-PLC_fam"/>
</dbReference>
<feature type="compositionally biased region" description="Basic and acidic residues" evidence="7">
    <location>
        <begin position="606"/>
        <end position="617"/>
    </location>
</feature>
<comment type="caution">
    <text evidence="10">The sequence shown here is derived from an EMBL/GenBank/DDBJ whole genome shotgun (WGS) entry which is preliminary data.</text>
</comment>
<dbReference type="Gene3D" id="3.20.20.190">
    <property type="entry name" value="Phosphatidylinositol (PI) phosphodiesterase"/>
    <property type="match status" value="1"/>
</dbReference>
<protein>
    <recommendedName>
        <fullName evidence="1 6">Phosphoinositide phospholipase C</fullName>
        <ecNumber evidence="1 6">3.1.4.11</ecNumber>
    </recommendedName>
</protein>
<evidence type="ECO:0000256" key="7">
    <source>
        <dbReference type="SAM" id="MobiDB-lite"/>
    </source>
</evidence>
<dbReference type="SUPFAM" id="SSF49562">
    <property type="entry name" value="C2 domain (Calcium/lipid-binding domain, CaLB)"/>
    <property type="match status" value="1"/>
</dbReference>
<evidence type="ECO:0000256" key="3">
    <source>
        <dbReference type="ARBA" id="ARBA00022963"/>
    </source>
</evidence>
<dbReference type="PANTHER" id="PTHR10336">
    <property type="entry name" value="PHOSPHOINOSITIDE-SPECIFIC PHOSPHOLIPASE C FAMILY PROTEIN"/>
    <property type="match status" value="1"/>
</dbReference>
<dbReference type="EC" id="3.1.4.11" evidence="1 6"/>
<feature type="region of interest" description="Disordered" evidence="7">
    <location>
        <begin position="595"/>
        <end position="641"/>
    </location>
</feature>
<dbReference type="OrthoDB" id="269822at2759"/>
<dbReference type="Gene3D" id="2.30.29.30">
    <property type="entry name" value="Pleckstrin-homology domain (PH domain)/Phosphotyrosine-binding domain (PTB)"/>
    <property type="match status" value="1"/>
</dbReference>
<keyword evidence="3 6" id="KW-0442">Lipid degradation</keyword>
<keyword evidence="11" id="KW-1185">Reference proteome</keyword>
<evidence type="ECO:0000313" key="10">
    <source>
        <dbReference type="EMBL" id="KAF4953451.1"/>
    </source>
</evidence>
<dbReference type="PROSITE" id="PS50004">
    <property type="entry name" value="C2"/>
    <property type="match status" value="1"/>
</dbReference>
<evidence type="ECO:0000256" key="2">
    <source>
        <dbReference type="ARBA" id="ARBA00022801"/>
    </source>
</evidence>
<dbReference type="GO" id="GO:0051209">
    <property type="term" value="P:release of sequestered calcium ion into cytosol"/>
    <property type="evidence" value="ECO:0007669"/>
    <property type="project" value="TreeGrafter"/>
</dbReference>
<reference evidence="10" key="1">
    <citation type="journal article" date="2020" name="BMC Genomics">
        <title>Correction to: Identification and distribution of gene clusters required for synthesis of sphingolipid metabolism inhibitors in diverse species of the filamentous fungus Fusarium.</title>
        <authorList>
            <person name="Kim H.S."/>
            <person name="Lohmar J.M."/>
            <person name="Busman M."/>
            <person name="Brown D.W."/>
            <person name="Naumann T.A."/>
            <person name="Divon H.H."/>
            <person name="Lysoe E."/>
            <person name="Uhlig S."/>
            <person name="Proctor R.H."/>
        </authorList>
    </citation>
    <scope>NUCLEOTIDE SEQUENCE</scope>
    <source>
        <strain evidence="10">NRRL 20472</strain>
    </source>
</reference>
<accession>A0A8H4T8X9</accession>
<dbReference type="InterPro" id="IPR011993">
    <property type="entry name" value="PH-like_dom_sf"/>
</dbReference>
<dbReference type="SMART" id="SM00149">
    <property type="entry name" value="PLCYc"/>
    <property type="match status" value="1"/>
</dbReference>
<evidence type="ECO:0000256" key="5">
    <source>
        <dbReference type="ARBA" id="ARBA00023224"/>
    </source>
</evidence>
<dbReference type="CDD" id="cd00275">
    <property type="entry name" value="C2_PLC_like"/>
    <property type="match status" value="1"/>
</dbReference>
<keyword evidence="2 6" id="KW-0378">Hydrolase</keyword>
<name>A0A8H4T8X9_9HYPO</name>
<keyword evidence="5" id="KW-0807">Transducer</keyword>
<feature type="domain" description="C2" evidence="8">
    <location>
        <begin position="757"/>
        <end position="908"/>
    </location>
</feature>
<dbReference type="SMART" id="SM00239">
    <property type="entry name" value="C2"/>
    <property type="match status" value="1"/>
</dbReference>
<dbReference type="PROSITE" id="PS50007">
    <property type="entry name" value="PIPLC_X_DOMAIN"/>
    <property type="match status" value="1"/>
</dbReference>
<dbReference type="SUPFAM" id="SSF51695">
    <property type="entry name" value="PLC-like phosphodiesterases"/>
    <property type="match status" value="1"/>
</dbReference>
<dbReference type="CDD" id="cd08598">
    <property type="entry name" value="PI-PLC1c_yeast"/>
    <property type="match status" value="1"/>
</dbReference>
<dbReference type="SUPFAM" id="SSF50729">
    <property type="entry name" value="PH domain-like"/>
    <property type="match status" value="1"/>
</dbReference>
<evidence type="ECO:0000256" key="1">
    <source>
        <dbReference type="ARBA" id="ARBA00012368"/>
    </source>
</evidence>
<dbReference type="Gene3D" id="2.60.40.150">
    <property type="entry name" value="C2 domain"/>
    <property type="match status" value="1"/>
</dbReference>
<dbReference type="SMART" id="SM00148">
    <property type="entry name" value="PLCXc"/>
    <property type="match status" value="1"/>
</dbReference>
<dbReference type="GO" id="GO:0016042">
    <property type="term" value="P:lipid catabolic process"/>
    <property type="evidence" value="ECO:0007669"/>
    <property type="project" value="UniProtKB-KW"/>
</dbReference>
<dbReference type="GO" id="GO:0048015">
    <property type="term" value="P:phosphatidylinositol-mediated signaling"/>
    <property type="evidence" value="ECO:0007669"/>
    <property type="project" value="TreeGrafter"/>
</dbReference>
<dbReference type="InterPro" id="IPR001711">
    <property type="entry name" value="PLipase_C_Pinositol-sp_Y"/>
</dbReference>
<dbReference type="PANTHER" id="PTHR10336:SF36">
    <property type="entry name" value="1-PHOSPHATIDYLINOSITOL 4,5-BISPHOSPHATE PHOSPHODIESTERASE BETA-4"/>
    <property type="match status" value="1"/>
</dbReference>
<gene>
    <name evidence="10" type="ORF">FSARC_12388</name>
</gene>
<dbReference type="InterPro" id="IPR000909">
    <property type="entry name" value="PLipase_C_PInositol-sp_X_dom"/>
</dbReference>
<dbReference type="InterPro" id="IPR000008">
    <property type="entry name" value="C2_dom"/>
</dbReference>
<dbReference type="PROSITE" id="PS50008">
    <property type="entry name" value="PIPLC_Y_DOMAIN"/>
    <property type="match status" value="1"/>
</dbReference>
<dbReference type="AlphaFoldDB" id="A0A8H4T8X9"/>
<dbReference type="Pfam" id="PF00388">
    <property type="entry name" value="PI-PLC-X"/>
    <property type="match status" value="1"/>
</dbReference>
<dbReference type="InterPro" id="IPR035892">
    <property type="entry name" value="C2_domain_sf"/>
</dbReference>
<feature type="domain" description="PI-PLC Y-box" evidence="9">
    <location>
        <begin position="647"/>
        <end position="760"/>
    </location>
</feature>
<evidence type="ECO:0000313" key="11">
    <source>
        <dbReference type="Proteomes" id="UP000622797"/>
    </source>
</evidence>
<dbReference type="Proteomes" id="UP000622797">
    <property type="component" value="Unassembled WGS sequence"/>
</dbReference>
<sequence>MYDPRMLSLTTETENMRHTIEQQTNALNFLLKACNATMPLEQKSLLEDPQTRDAFKNMEYSASLLVHRDADSLLTRTATSITSSMQSFIFDPVLFSTHIYKQFMRGSIKKNLRKQQPGDLPEIASGKESQTLPSIIAATSLVVPLALRQGTSMRKISKKKMCFEQITLVLDWNTKEIRWHETRSLRVISLNDINDIQTGLDVRDYRLHYNLDPSLEAQFFTIVYRQSNKSEDKMLHLVVDDKAMFRSWTSVLKAISNHYQEFASSLVALSDKGMRLYWKDAASTQSQDESLLLFDHAKRALQKLNIRLDSEALRANFEDVFNIRGNTATIPEVDSYRYIDHEGFLRFARMMKVRKDIRYIYQTLASDTQKGLTIDEFHSFLVNEQGEDVDSDPSYWKQVFTKLGRNDFNGTSQQAIENQEPLRLSEFAFATFLTSKFNAPLLEHPAGATFDKPIHNYYISSSHNTYLLGRQVAGTSSLEGYISALVRGCRSVDVGCWDGSSGEPQVNHGRSTLTTSISFREVMITISKYAFVQSKLPLWISLRVYCNSMQQAFMVDIMKEVFGPRLLTETLEGSYDKLPSPYELTERILIKVKKSQIEQEPPTENVRGRQWDDKTMSSHDLSTANGESDIDENPRPRDKPTNIIKELGVLGVYSAGIKFSGFDAPESKRYNHILSFMESKLTKNQKIAVEVHNLRYMMRVFPDRTRVNSSNFNPLPYWRRGVQMAALNWQTFDIGMQLNHAMFDDGMNSSGYVLKTPSTRDIQVLPYNEDIAYGKRERTVVSFSIEVISAQQLMRPAYLRAGRSMDPYVEIEIYTSDERHEENSDTMLSTECNLPFRAQTQPVHGNGFNPMFNTQHSFRVLTLYPDLIFIRWSIKLYGEKSDDQPAVATYTAKLTNLKQGYRTLPLVNYAGDQYLFSTLFCKIKVDPIQRILVDPPPHVNHTNKFDAFRSIVFSRAKNIPERAVQWSDTETSFDGY</sequence>
<evidence type="ECO:0000256" key="6">
    <source>
        <dbReference type="RuleBase" id="RU361133"/>
    </source>
</evidence>
<evidence type="ECO:0000259" key="8">
    <source>
        <dbReference type="PROSITE" id="PS50004"/>
    </source>
</evidence>
<dbReference type="InterPro" id="IPR017946">
    <property type="entry name" value="PLC-like_Pdiesterase_TIM-brl"/>
</dbReference>
<keyword evidence="4 6" id="KW-0443">Lipid metabolism</keyword>
<dbReference type="SUPFAM" id="SSF47473">
    <property type="entry name" value="EF-hand"/>
    <property type="match status" value="1"/>
</dbReference>
<dbReference type="GO" id="GO:0004435">
    <property type="term" value="F:phosphatidylinositol-4,5-bisphosphate phospholipase C activity"/>
    <property type="evidence" value="ECO:0007669"/>
    <property type="project" value="UniProtKB-EC"/>
</dbReference>
<dbReference type="EMBL" id="JABEXW010000843">
    <property type="protein sequence ID" value="KAF4953451.1"/>
    <property type="molecule type" value="Genomic_DNA"/>
</dbReference>
<dbReference type="InterPro" id="IPR011992">
    <property type="entry name" value="EF-hand-dom_pair"/>
</dbReference>
<comment type="catalytic activity">
    <reaction evidence="6">
        <text>a 1,2-diacyl-sn-glycero-3-phospho-(1D-myo-inositol-4,5-bisphosphate) + H2O = 1D-myo-inositol 1,4,5-trisphosphate + a 1,2-diacyl-sn-glycerol + H(+)</text>
        <dbReference type="Rhea" id="RHEA:33179"/>
        <dbReference type="ChEBI" id="CHEBI:15377"/>
        <dbReference type="ChEBI" id="CHEBI:15378"/>
        <dbReference type="ChEBI" id="CHEBI:17815"/>
        <dbReference type="ChEBI" id="CHEBI:58456"/>
        <dbReference type="ChEBI" id="CHEBI:203600"/>
        <dbReference type="EC" id="3.1.4.11"/>
    </reaction>
</comment>
<dbReference type="Pfam" id="PF00387">
    <property type="entry name" value="PI-PLC-Y"/>
    <property type="match status" value="1"/>
</dbReference>
<evidence type="ECO:0000256" key="4">
    <source>
        <dbReference type="ARBA" id="ARBA00023098"/>
    </source>
</evidence>
<proteinExistence type="predicted"/>